<comment type="caution">
    <text evidence="2">The sequence shown here is derived from an EMBL/GenBank/DDBJ whole genome shotgun (WGS) entry which is preliminary data.</text>
</comment>
<dbReference type="AlphaFoldDB" id="A8N412"/>
<accession>A8N412</accession>
<dbReference type="Proteomes" id="UP000001861">
    <property type="component" value="Unassembled WGS sequence"/>
</dbReference>
<dbReference type="OrthoDB" id="3068749at2759"/>
<evidence type="ECO:0000259" key="1">
    <source>
        <dbReference type="PROSITE" id="PS50181"/>
    </source>
</evidence>
<gene>
    <name evidence="2" type="ORF">CC1G_10115</name>
</gene>
<evidence type="ECO:0000313" key="2">
    <source>
        <dbReference type="EMBL" id="EAU92229.2"/>
    </source>
</evidence>
<name>A8N412_COPC7</name>
<dbReference type="SUPFAM" id="SSF81383">
    <property type="entry name" value="F-box domain"/>
    <property type="match status" value="1"/>
</dbReference>
<dbReference type="InterPro" id="IPR036047">
    <property type="entry name" value="F-box-like_dom_sf"/>
</dbReference>
<dbReference type="GeneID" id="6006002"/>
<evidence type="ECO:0000313" key="3">
    <source>
        <dbReference type="Proteomes" id="UP000001861"/>
    </source>
</evidence>
<keyword evidence="3" id="KW-1185">Reference proteome</keyword>
<dbReference type="RefSeq" id="XP_001829585.2">
    <property type="nucleotide sequence ID" value="XM_001829533.2"/>
</dbReference>
<dbReference type="InParanoid" id="A8N412"/>
<reference evidence="2 3" key="1">
    <citation type="journal article" date="2010" name="Proc. Natl. Acad. Sci. U.S.A.">
        <title>Insights into evolution of multicellular fungi from the assembled chromosomes of the mushroom Coprinopsis cinerea (Coprinus cinereus).</title>
        <authorList>
            <person name="Stajich J.E."/>
            <person name="Wilke S.K."/>
            <person name="Ahren D."/>
            <person name="Au C.H."/>
            <person name="Birren B.W."/>
            <person name="Borodovsky M."/>
            <person name="Burns C."/>
            <person name="Canback B."/>
            <person name="Casselton L.A."/>
            <person name="Cheng C.K."/>
            <person name="Deng J."/>
            <person name="Dietrich F.S."/>
            <person name="Fargo D.C."/>
            <person name="Farman M.L."/>
            <person name="Gathman A.C."/>
            <person name="Goldberg J."/>
            <person name="Guigo R."/>
            <person name="Hoegger P.J."/>
            <person name="Hooker J.B."/>
            <person name="Huggins A."/>
            <person name="James T.Y."/>
            <person name="Kamada T."/>
            <person name="Kilaru S."/>
            <person name="Kodira C."/>
            <person name="Kues U."/>
            <person name="Kupfer D."/>
            <person name="Kwan H.S."/>
            <person name="Lomsadze A."/>
            <person name="Li W."/>
            <person name="Lilly W.W."/>
            <person name="Ma L.J."/>
            <person name="Mackey A.J."/>
            <person name="Manning G."/>
            <person name="Martin F."/>
            <person name="Muraguchi H."/>
            <person name="Natvig D.O."/>
            <person name="Palmerini H."/>
            <person name="Ramesh M.A."/>
            <person name="Rehmeyer C.J."/>
            <person name="Roe B.A."/>
            <person name="Shenoy N."/>
            <person name="Stanke M."/>
            <person name="Ter-Hovhannisyan V."/>
            <person name="Tunlid A."/>
            <person name="Velagapudi R."/>
            <person name="Vision T.J."/>
            <person name="Zeng Q."/>
            <person name="Zolan M.E."/>
            <person name="Pukkila P.J."/>
        </authorList>
    </citation>
    <scope>NUCLEOTIDE SEQUENCE [LARGE SCALE GENOMIC DNA]</scope>
    <source>
        <strain evidence="3">Okayama-7 / 130 / ATCC MYA-4618 / FGSC 9003</strain>
    </source>
</reference>
<dbReference type="EMBL" id="AACS02000001">
    <property type="protein sequence ID" value="EAU92229.2"/>
    <property type="molecule type" value="Genomic_DNA"/>
</dbReference>
<dbReference type="VEuPathDB" id="FungiDB:CC1G_10115"/>
<dbReference type="HOGENOM" id="CLU_027282_0_0_1"/>
<feature type="domain" description="F-box" evidence="1">
    <location>
        <begin position="34"/>
        <end position="80"/>
    </location>
</feature>
<proteinExistence type="predicted"/>
<dbReference type="PROSITE" id="PS50181">
    <property type="entry name" value="FBOX"/>
    <property type="match status" value="1"/>
</dbReference>
<dbReference type="KEGG" id="cci:CC1G_10115"/>
<dbReference type="InterPro" id="IPR001810">
    <property type="entry name" value="F-box_dom"/>
</dbReference>
<sequence length="518" mass="58807">MSYQALLTSFEVVGNWVHRLVNYATRRDSTTQRPRRLTSLPYELLIGISISLEWRDILQLRQTCRLLNQVSRERSVWLALLYRYYETKFARPFFLPKPLHLCSASDLENRITRWWRGLDGIMVSPVTVHRFKPLGLDYRFGLQGPVPGGRFLFYAFEDGRLGYIDSRQPNPEFIDLIPSPSAFCGNPCTDISVAIDALSQQQYTPDHRSAPPLCSQLFPSTFNIAVHRMIWKVLVHFEVWRLTAQIEGEDVVGYSATLLTSFTEDHTLRLWGPCALYGKNLAYNISSSHSDPPYSSTEVMTIVDWTEIPQGAADFPRSYIPVRTVFDTIYLLPGNIILAVADHDYQPKFFAWNWVEDSTLLSVPPSSPAVAELPSCPPMAECSPGIRGLLSFTNPYFTRNSIRLVLATDNGAFGVILPITTSGRKQSKCAFQIVKLFDMAGLNCARFVWYGYNSGFSLPLREPETSWHSFHYRWPDDDVDGPSMSVCNAPVPSSSFPCYYHGRYIDDSQASVSLRIQL</sequence>
<dbReference type="eggNOG" id="ENOG502QXS5">
    <property type="taxonomic scope" value="Eukaryota"/>
</dbReference>
<protein>
    <recommendedName>
        <fullName evidence="1">F-box domain-containing protein</fullName>
    </recommendedName>
</protein>
<dbReference type="Gene3D" id="1.20.1280.50">
    <property type="match status" value="1"/>
</dbReference>
<organism evidence="2 3">
    <name type="scientific">Coprinopsis cinerea (strain Okayama-7 / 130 / ATCC MYA-4618 / FGSC 9003)</name>
    <name type="common">Inky cap fungus</name>
    <name type="synonym">Hormographiella aspergillata</name>
    <dbReference type="NCBI Taxonomy" id="240176"/>
    <lineage>
        <taxon>Eukaryota</taxon>
        <taxon>Fungi</taxon>
        <taxon>Dikarya</taxon>
        <taxon>Basidiomycota</taxon>
        <taxon>Agaricomycotina</taxon>
        <taxon>Agaricomycetes</taxon>
        <taxon>Agaricomycetidae</taxon>
        <taxon>Agaricales</taxon>
        <taxon>Agaricineae</taxon>
        <taxon>Psathyrellaceae</taxon>
        <taxon>Coprinopsis</taxon>
    </lineage>
</organism>
<dbReference type="OMA" id="FTVEWHW"/>